<evidence type="ECO:0000256" key="2">
    <source>
        <dbReference type="ARBA" id="ARBA00022448"/>
    </source>
</evidence>
<keyword evidence="6 8" id="KW-1133">Transmembrane helix</keyword>
<dbReference type="SUPFAM" id="SSF161098">
    <property type="entry name" value="MetI-like"/>
    <property type="match status" value="1"/>
</dbReference>
<evidence type="ECO:0000313" key="11">
    <source>
        <dbReference type="Proteomes" id="UP000609531"/>
    </source>
</evidence>
<dbReference type="EMBL" id="JAEKJA010000046">
    <property type="protein sequence ID" value="MBJ3778869.1"/>
    <property type="molecule type" value="Genomic_DNA"/>
</dbReference>
<evidence type="ECO:0000256" key="7">
    <source>
        <dbReference type="ARBA" id="ARBA00023136"/>
    </source>
</evidence>
<comment type="subcellular location">
    <subcellularLocation>
        <location evidence="1">Cell inner membrane</location>
        <topology evidence="1">Multi-pass membrane protein</topology>
    </subcellularLocation>
    <subcellularLocation>
        <location evidence="8">Cell membrane</location>
        <topology evidence="8">Multi-pass membrane protein</topology>
    </subcellularLocation>
</comment>
<dbReference type="PROSITE" id="PS50928">
    <property type="entry name" value="ABC_TM1"/>
    <property type="match status" value="1"/>
</dbReference>
<evidence type="ECO:0000256" key="5">
    <source>
        <dbReference type="ARBA" id="ARBA00022692"/>
    </source>
</evidence>
<sequence length="262" mass="28646">MRRFPLWLLVFVALVYVFLLTPIVVVVATSVNAGYYLAFPPSGFSLRWYAAFFNSPSFMTALVLSLEVAGVAAFFAALIGTPAAMAYVRSRGPFREPFRLLLLSPLVLPEILTAIALLFFFNLFFSGLRSLVPLVIGHTVLIVPFVFLTVTSALYNMPAQVDEAARTLGATPGRVFFRVTLPLIKSGIIAGTMLAFIISFDNVTMSLLLKAIGTSTLPIQLFDYLRLDFDPTAAAAASISVVFTLGIVVIIDRMFGLRALRF</sequence>
<dbReference type="Pfam" id="PF00528">
    <property type="entry name" value="BPD_transp_1"/>
    <property type="match status" value="1"/>
</dbReference>
<comment type="caution">
    <text evidence="10">The sequence shown here is derived from an EMBL/GenBank/DDBJ whole genome shotgun (WGS) entry which is preliminary data.</text>
</comment>
<dbReference type="GO" id="GO:0005886">
    <property type="term" value="C:plasma membrane"/>
    <property type="evidence" value="ECO:0007669"/>
    <property type="project" value="UniProtKB-SubCell"/>
</dbReference>
<keyword evidence="11" id="KW-1185">Reference proteome</keyword>
<organism evidence="10 11">
    <name type="scientific">Acuticoccus mangrovi</name>
    <dbReference type="NCBI Taxonomy" id="2796142"/>
    <lineage>
        <taxon>Bacteria</taxon>
        <taxon>Pseudomonadati</taxon>
        <taxon>Pseudomonadota</taxon>
        <taxon>Alphaproteobacteria</taxon>
        <taxon>Hyphomicrobiales</taxon>
        <taxon>Amorphaceae</taxon>
        <taxon>Acuticoccus</taxon>
    </lineage>
</organism>
<gene>
    <name evidence="10" type="ORF">JCR33_24440</name>
</gene>
<dbReference type="PANTHER" id="PTHR43357">
    <property type="entry name" value="INNER MEMBRANE ABC TRANSPORTER PERMEASE PROTEIN YDCV"/>
    <property type="match status" value="1"/>
</dbReference>
<dbReference type="Proteomes" id="UP000609531">
    <property type="component" value="Unassembled WGS sequence"/>
</dbReference>
<dbReference type="InterPro" id="IPR000515">
    <property type="entry name" value="MetI-like"/>
</dbReference>
<keyword evidence="3" id="KW-1003">Cell membrane</keyword>
<keyword evidence="7 8" id="KW-0472">Membrane</keyword>
<keyword evidence="4" id="KW-0997">Cell inner membrane</keyword>
<keyword evidence="5 8" id="KW-0812">Transmembrane</keyword>
<dbReference type="GO" id="GO:0055085">
    <property type="term" value="P:transmembrane transport"/>
    <property type="evidence" value="ECO:0007669"/>
    <property type="project" value="InterPro"/>
</dbReference>
<dbReference type="Gene3D" id="1.10.3720.10">
    <property type="entry name" value="MetI-like"/>
    <property type="match status" value="1"/>
</dbReference>
<comment type="similarity">
    <text evidence="8">Belongs to the binding-protein-dependent transport system permease family.</text>
</comment>
<evidence type="ECO:0000256" key="6">
    <source>
        <dbReference type="ARBA" id="ARBA00022989"/>
    </source>
</evidence>
<evidence type="ECO:0000313" key="10">
    <source>
        <dbReference type="EMBL" id="MBJ3778869.1"/>
    </source>
</evidence>
<feature type="transmembrane region" description="Helical" evidence="8">
    <location>
        <begin position="100"/>
        <end position="125"/>
    </location>
</feature>
<proteinExistence type="inferred from homology"/>
<dbReference type="PANTHER" id="PTHR43357:SF4">
    <property type="entry name" value="INNER MEMBRANE ABC TRANSPORTER PERMEASE PROTEIN YDCV"/>
    <property type="match status" value="1"/>
</dbReference>
<feature type="domain" description="ABC transmembrane type-1" evidence="9">
    <location>
        <begin position="62"/>
        <end position="251"/>
    </location>
</feature>
<feature type="transmembrane region" description="Helical" evidence="8">
    <location>
        <begin position="7"/>
        <end position="38"/>
    </location>
</feature>
<feature type="transmembrane region" description="Helical" evidence="8">
    <location>
        <begin position="232"/>
        <end position="251"/>
    </location>
</feature>
<name>A0A934IW74_9HYPH</name>
<dbReference type="CDD" id="cd06261">
    <property type="entry name" value="TM_PBP2"/>
    <property type="match status" value="1"/>
</dbReference>
<evidence type="ECO:0000259" key="9">
    <source>
        <dbReference type="PROSITE" id="PS50928"/>
    </source>
</evidence>
<dbReference type="InterPro" id="IPR035906">
    <property type="entry name" value="MetI-like_sf"/>
</dbReference>
<evidence type="ECO:0000256" key="3">
    <source>
        <dbReference type="ARBA" id="ARBA00022475"/>
    </source>
</evidence>
<accession>A0A934IW74</accession>
<reference evidence="10" key="1">
    <citation type="submission" date="2020-12" db="EMBL/GenBank/DDBJ databases">
        <title>Bacterial taxonomy.</title>
        <authorList>
            <person name="Pan X."/>
        </authorList>
    </citation>
    <scope>NUCLEOTIDE SEQUENCE</scope>
    <source>
        <strain evidence="10">B2012</strain>
    </source>
</reference>
<evidence type="ECO:0000256" key="1">
    <source>
        <dbReference type="ARBA" id="ARBA00004429"/>
    </source>
</evidence>
<feature type="transmembrane region" description="Helical" evidence="8">
    <location>
        <begin position="131"/>
        <end position="155"/>
    </location>
</feature>
<feature type="transmembrane region" description="Helical" evidence="8">
    <location>
        <begin position="175"/>
        <end position="200"/>
    </location>
</feature>
<dbReference type="AlphaFoldDB" id="A0A934IW74"/>
<evidence type="ECO:0000256" key="8">
    <source>
        <dbReference type="RuleBase" id="RU363032"/>
    </source>
</evidence>
<evidence type="ECO:0000256" key="4">
    <source>
        <dbReference type="ARBA" id="ARBA00022519"/>
    </source>
</evidence>
<protein>
    <submittedName>
        <fullName evidence="10">ABC transporter permease</fullName>
    </submittedName>
</protein>
<feature type="transmembrane region" description="Helical" evidence="8">
    <location>
        <begin position="58"/>
        <end position="88"/>
    </location>
</feature>
<keyword evidence="2 8" id="KW-0813">Transport</keyword>